<evidence type="ECO:0000313" key="4">
    <source>
        <dbReference type="Proteomes" id="UP001187192"/>
    </source>
</evidence>
<organism evidence="3 4">
    <name type="scientific">Ficus carica</name>
    <name type="common">Common fig</name>
    <dbReference type="NCBI Taxonomy" id="3494"/>
    <lineage>
        <taxon>Eukaryota</taxon>
        <taxon>Viridiplantae</taxon>
        <taxon>Streptophyta</taxon>
        <taxon>Embryophyta</taxon>
        <taxon>Tracheophyta</taxon>
        <taxon>Spermatophyta</taxon>
        <taxon>Magnoliopsida</taxon>
        <taxon>eudicotyledons</taxon>
        <taxon>Gunneridae</taxon>
        <taxon>Pentapetalae</taxon>
        <taxon>rosids</taxon>
        <taxon>fabids</taxon>
        <taxon>Rosales</taxon>
        <taxon>Moraceae</taxon>
        <taxon>Ficeae</taxon>
        <taxon>Ficus</taxon>
    </lineage>
</organism>
<name>A0AA88AP01_FICCA</name>
<reference evidence="3" key="1">
    <citation type="submission" date="2023-07" db="EMBL/GenBank/DDBJ databases">
        <title>draft genome sequence of fig (Ficus carica).</title>
        <authorList>
            <person name="Takahashi T."/>
            <person name="Nishimura K."/>
        </authorList>
    </citation>
    <scope>NUCLEOTIDE SEQUENCE</scope>
</reference>
<feature type="region of interest" description="Disordered" evidence="2">
    <location>
        <begin position="191"/>
        <end position="227"/>
    </location>
</feature>
<sequence length="467" mass="52297">MKNADSYWQDHYFLMHMNEKSLGGLANAFYPLWGILRKELKKSPPKAHLFEEKLERLLSQPNREWDEINVPKRLGASSLWKDFVNLLTGIVKRVPPWVDWPFVFRGALRRLFGTPLFIEPLIDKEALITDLALDMMSVEFPKPKDLLAKRKAAKEAEKAAAAATASENVVKGNKPAPFPILESSLEPPVIPVASPAKKRKADGKPKRKIPAKRKKSSKAPSPETNIELGKSDKVDQKIGVNLPPGTSLLQDRKMSVEIMRQLLSDVDLETINTGRIPSHVDDLLWDGLKSNLQALGLMYRTTDTVLEQMNYIKELEDKNKELEDANKECGEKLLVIEQNFVNVKASADELIGELEAVNQSSKEMTDTMKVMVDKFDEAQAKIKSLEAHNSALAVQILDAYEKATLKARYDLLKEYKQGLIVDAEVDEEIELYEEFLDEAGCSSAAPAEGAMPASDEQGPIFTPNCEL</sequence>
<dbReference type="AlphaFoldDB" id="A0AA88AP01"/>
<feature type="compositionally biased region" description="Basic residues" evidence="2">
    <location>
        <begin position="196"/>
        <end position="217"/>
    </location>
</feature>
<comment type="caution">
    <text evidence="3">The sequence shown here is derived from an EMBL/GenBank/DDBJ whole genome shotgun (WGS) entry which is preliminary data.</text>
</comment>
<feature type="coiled-coil region" evidence="1">
    <location>
        <begin position="368"/>
        <end position="395"/>
    </location>
</feature>
<keyword evidence="1" id="KW-0175">Coiled coil</keyword>
<proteinExistence type="predicted"/>
<dbReference type="Proteomes" id="UP001187192">
    <property type="component" value="Unassembled WGS sequence"/>
</dbReference>
<gene>
    <name evidence="3" type="ORF">TIFTF001_016571</name>
</gene>
<feature type="coiled-coil region" evidence="1">
    <location>
        <begin position="305"/>
        <end position="339"/>
    </location>
</feature>
<evidence type="ECO:0000256" key="2">
    <source>
        <dbReference type="SAM" id="MobiDB-lite"/>
    </source>
</evidence>
<dbReference type="EMBL" id="BTGU01000025">
    <property type="protein sequence ID" value="GMN47401.1"/>
    <property type="molecule type" value="Genomic_DNA"/>
</dbReference>
<accession>A0AA88AP01</accession>
<keyword evidence="4" id="KW-1185">Reference proteome</keyword>
<evidence type="ECO:0000256" key="1">
    <source>
        <dbReference type="SAM" id="Coils"/>
    </source>
</evidence>
<protein>
    <submittedName>
        <fullName evidence="3">Uncharacterized protein</fullName>
    </submittedName>
</protein>
<evidence type="ECO:0000313" key="3">
    <source>
        <dbReference type="EMBL" id="GMN47401.1"/>
    </source>
</evidence>